<evidence type="ECO:0000256" key="5">
    <source>
        <dbReference type="ARBA" id="ARBA00022741"/>
    </source>
</evidence>
<dbReference type="GO" id="GO:0006412">
    <property type="term" value="P:translation"/>
    <property type="evidence" value="ECO:0007669"/>
    <property type="project" value="UniProtKB-UniRule"/>
</dbReference>
<comment type="function">
    <text evidence="8 11">Allows the formation of correctly charged Asn-tRNA(Asn) or Gln-tRNA(Gln) through the transamidation of misacylated Asp-tRNA(Asn) or Glu-tRNA(Gln) in organisms which lack either or both of asparaginyl-tRNA or glutaminyl-tRNA synthetases. The reaction takes place in the presence of glutamine and ATP through an activated phospho-Asp-tRNA(Asn) or phospho-Glu-tRNA(Gln).</text>
</comment>
<gene>
    <name evidence="11 13" type="primary">gatB</name>
    <name evidence="13" type="ORF">Lqui_0538</name>
</gene>
<dbReference type="NCBIfam" id="NF004014">
    <property type="entry name" value="PRK05477.1-4"/>
    <property type="match status" value="1"/>
</dbReference>
<comment type="similarity">
    <text evidence="1 11">Belongs to the GatB/GatE family. GatB subfamily.</text>
</comment>
<dbReference type="STRING" id="45073.Lqui_0538"/>
<evidence type="ECO:0000256" key="10">
    <source>
        <dbReference type="ARBA" id="ARBA00047913"/>
    </source>
</evidence>
<dbReference type="GO" id="GO:0050566">
    <property type="term" value="F:asparaginyl-tRNA synthase (glutamine-hydrolyzing) activity"/>
    <property type="evidence" value="ECO:0007669"/>
    <property type="project" value="RHEA"/>
</dbReference>
<dbReference type="Pfam" id="PF02934">
    <property type="entry name" value="GatB_N"/>
    <property type="match status" value="1"/>
</dbReference>
<comment type="caution">
    <text evidence="13">The sequence shown here is derived from an EMBL/GenBank/DDBJ whole genome shotgun (WGS) entry which is preliminary data.</text>
</comment>
<dbReference type="GO" id="GO:0050567">
    <property type="term" value="F:glutaminyl-tRNA synthase (glutamine-hydrolyzing) activity"/>
    <property type="evidence" value="ECO:0007669"/>
    <property type="project" value="UniProtKB-UniRule"/>
</dbReference>
<dbReference type="AlphaFoldDB" id="A0A0W0Y534"/>
<dbReference type="PANTHER" id="PTHR11659">
    <property type="entry name" value="GLUTAMYL-TRNA GLN AMIDOTRANSFERASE SUBUNIT B MITOCHONDRIAL AND PROKARYOTIC PET112-RELATED"/>
    <property type="match status" value="1"/>
</dbReference>
<evidence type="ECO:0000256" key="9">
    <source>
        <dbReference type="ARBA" id="ARBA00047380"/>
    </source>
</evidence>
<evidence type="ECO:0000256" key="7">
    <source>
        <dbReference type="ARBA" id="ARBA00022917"/>
    </source>
</evidence>
<dbReference type="InterPro" id="IPR017959">
    <property type="entry name" value="Asn/Gln-tRNA_amidoTrfase_suB/E"/>
</dbReference>
<dbReference type="PROSITE" id="PS01234">
    <property type="entry name" value="GATB"/>
    <property type="match status" value="1"/>
</dbReference>
<dbReference type="NCBIfam" id="TIGR00133">
    <property type="entry name" value="gatB"/>
    <property type="match status" value="1"/>
</dbReference>
<feature type="domain" description="Asn/Gln amidotransferase" evidence="12">
    <location>
        <begin position="328"/>
        <end position="477"/>
    </location>
</feature>
<evidence type="ECO:0000313" key="13">
    <source>
        <dbReference type="EMBL" id="KTD51694.1"/>
    </source>
</evidence>
<comment type="subunit">
    <text evidence="2 11">Heterotrimer of A, B and C subunits.</text>
</comment>
<sequence length="478" mass="53654">MQWDTVIGLEVHVQLQTKSKLFSGSPTQFGARANTQTSYIDAGLPGVLPVLNSEAVRMAIQFGLAINAKINNLSYFERKNYFYPDLPKGYQISQYQSPIVSDGCLRIETPNSGLKAVEIVRAHLEEDAGKSVHDANPDYTGIDLNRAGTPLLEVVTAPCLYSSEEAIAYLKTLHQLVRFLGICDGNMQEGSFRCDVNLSLKPAGSPSLGVRTELKNLNSFRFIEKAIAYEQARHQDLLENGQSVIQETRLYNPDTERTYVLRTKENEQDYRYFPDPDLLPVDVASLDIESIKSSLPPLPETIKKQLMEMENINEDDIQFLLSSPENYNFFVKILQQAPVSEKLIINWLKGPYQALLKEKQLDFSNPPITSGQIASLLKHISAGRINNNQARQIFNDLGLHPHVNIDQLVENAQASQSESAAEIEQFIKDLIEKNPAQAQEYRQGKEKIFGFFVGQVMKFSKGQADPAVVNELLKKYLA</sequence>
<dbReference type="InterPro" id="IPR017958">
    <property type="entry name" value="Gln-tRNA_amidoTrfase_suB_CS"/>
</dbReference>
<evidence type="ECO:0000256" key="8">
    <source>
        <dbReference type="ARBA" id="ARBA00024799"/>
    </source>
</evidence>
<dbReference type="SMART" id="SM00845">
    <property type="entry name" value="GatB_Yqey"/>
    <property type="match status" value="1"/>
</dbReference>
<reference evidence="13 14" key="1">
    <citation type="submission" date="2015-11" db="EMBL/GenBank/DDBJ databases">
        <title>Genomic analysis of 38 Legionella species identifies large and diverse effector repertoires.</title>
        <authorList>
            <person name="Burstein D."/>
            <person name="Amaro F."/>
            <person name="Zusman T."/>
            <person name="Lifshitz Z."/>
            <person name="Cohen O."/>
            <person name="Gilbert J.A."/>
            <person name="Pupko T."/>
            <person name="Shuman H.A."/>
            <person name="Segal G."/>
        </authorList>
    </citation>
    <scope>NUCLEOTIDE SEQUENCE [LARGE SCALE GENOMIC DNA]</scope>
    <source>
        <strain evidence="13 14">CDC#1442-AUS-E</strain>
    </source>
</reference>
<dbReference type="EMBL" id="LNYS01000006">
    <property type="protein sequence ID" value="KTD51694.1"/>
    <property type="molecule type" value="Genomic_DNA"/>
</dbReference>
<keyword evidence="14" id="KW-1185">Reference proteome</keyword>
<dbReference type="InterPro" id="IPR023168">
    <property type="entry name" value="GatB_Yqey_C_2"/>
</dbReference>
<evidence type="ECO:0000256" key="3">
    <source>
        <dbReference type="ARBA" id="ARBA00016923"/>
    </source>
</evidence>
<dbReference type="InterPro" id="IPR014746">
    <property type="entry name" value="Gln_synth/guanido_kin_cat_dom"/>
</dbReference>
<dbReference type="GO" id="GO:0070681">
    <property type="term" value="P:glutaminyl-tRNAGln biosynthesis via transamidation"/>
    <property type="evidence" value="ECO:0007669"/>
    <property type="project" value="TreeGrafter"/>
</dbReference>
<organism evidence="13 14">
    <name type="scientific">Legionella quinlivanii</name>
    <dbReference type="NCBI Taxonomy" id="45073"/>
    <lineage>
        <taxon>Bacteria</taxon>
        <taxon>Pseudomonadati</taxon>
        <taxon>Pseudomonadota</taxon>
        <taxon>Gammaproteobacteria</taxon>
        <taxon>Legionellales</taxon>
        <taxon>Legionellaceae</taxon>
        <taxon>Legionella</taxon>
    </lineage>
</organism>
<dbReference type="NCBIfam" id="NF004012">
    <property type="entry name" value="PRK05477.1-2"/>
    <property type="match status" value="1"/>
</dbReference>
<dbReference type="InterPro" id="IPR018027">
    <property type="entry name" value="Asn/Gln_amidotransferase"/>
</dbReference>
<dbReference type="InterPro" id="IPR004413">
    <property type="entry name" value="GatB"/>
</dbReference>
<comment type="catalytic activity">
    <reaction evidence="9 11">
        <text>L-aspartyl-tRNA(Asn) + L-glutamine + ATP + H2O = L-asparaginyl-tRNA(Asn) + L-glutamate + ADP + phosphate + 2 H(+)</text>
        <dbReference type="Rhea" id="RHEA:14513"/>
        <dbReference type="Rhea" id="RHEA-COMP:9674"/>
        <dbReference type="Rhea" id="RHEA-COMP:9677"/>
        <dbReference type="ChEBI" id="CHEBI:15377"/>
        <dbReference type="ChEBI" id="CHEBI:15378"/>
        <dbReference type="ChEBI" id="CHEBI:29985"/>
        <dbReference type="ChEBI" id="CHEBI:30616"/>
        <dbReference type="ChEBI" id="CHEBI:43474"/>
        <dbReference type="ChEBI" id="CHEBI:58359"/>
        <dbReference type="ChEBI" id="CHEBI:78515"/>
        <dbReference type="ChEBI" id="CHEBI:78516"/>
        <dbReference type="ChEBI" id="CHEBI:456216"/>
    </reaction>
</comment>
<evidence type="ECO:0000256" key="4">
    <source>
        <dbReference type="ARBA" id="ARBA00022598"/>
    </source>
</evidence>
<evidence type="ECO:0000256" key="1">
    <source>
        <dbReference type="ARBA" id="ARBA00005306"/>
    </source>
</evidence>
<dbReference type="SUPFAM" id="SSF55931">
    <property type="entry name" value="Glutamine synthetase/guanido kinase"/>
    <property type="match status" value="1"/>
</dbReference>
<dbReference type="Gene3D" id="1.10.10.410">
    <property type="match status" value="1"/>
</dbReference>
<dbReference type="HAMAP" id="MF_00121">
    <property type="entry name" value="GatB"/>
    <property type="match status" value="1"/>
</dbReference>
<protein>
    <recommendedName>
        <fullName evidence="3 11">Aspartyl/glutamyl-tRNA(Asn/Gln) amidotransferase subunit B</fullName>
        <shortName evidence="11">Asp/Glu-ADT subunit B</shortName>
        <ecNumber evidence="11">6.3.5.-</ecNumber>
    </recommendedName>
</protein>
<dbReference type="InterPro" id="IPR006075">
    <property type="entry name" value="Asn/Gln-tRNA_Trfase_suB/E_cat"/>
</dbReference>
<comment type="catalytic activity">
    <reaction evidence="10 11">
        <text>L-glutamyl-tRNA(Gln) + L-glutamine + ATP + H2O = L-glutaminyl-tRNA(Gln) + L-glutamate + ADP + phosphate + H(+)</text>
        <dbReference type="Rhea" id="RHEA:17521"/>
        <dbReference type="Rhea" id="RHEA-COMP:9681"/>
        <dbReference type="Rhea" id="RHEA-COMP:9684"/>
        <dbReference type="ChEBI" id="CHEBI:15377"/>
        <dbReference type="ChEBI" id="CHEBI:15378"/>
        <dbReference type="ChEBI" id="CHEBI:29985"/>
        <dbReference type="ChEBI" id="CHEBI:30616"/>
        <dbReference type="ChEBI" id="CHEBI:43474"/>
        <dbReference type="ChEBI" id="CHEBI:58359"/>
        <dbReference type="ChEBI" id="CHEBI:78520"/>
        <dbReference type="ChEBI" id="CHEBI:78521"/>
        <dbReference type="ChEBI" id="CHEBI:456216"/>
    </reaction>
</comment>
<evidence type="ECO:0000256" key="11">
    <source>
        <dbReference type="HAMAP-Rule" id="MF_00121"/>
    </source>
</evidence>
<name>A0A0W0Y534_9GAMM</name>
<dbReference type="GO" id="GO:0016740">
    <property type="term" value="F:transferase activity"/>
    <property type="evidence" value="ECO:0007669"/>
    <property type="project" value="UniProtKB-KW"/>
</dbReference>
<keyword evidence="4 11" id="KW-0436">Ligase</keyword>
<dbReference type="OrthoDB" id="9804078at2"/>
<keyword evidence="7 11" id="KW-0648">Protein biosynthesis</keyword>
<dbReference type="SUPFAM" id="SSF89095">
    <property type="entry name" value="GatB/YqeY motif"/>
    <property type="match status" value="1"/>
</dbReference>
<dbReference type="PATRIC" id="fig|45073.5.peg.568"/>
<dbReference type="GO" id="GO:0005524">
    <property type="term" value="F:ATP binding"/>
    <property type="evidence" value="ECO:0007669"/>
    <property type="project" value="UniProtKB-KW"/>
</dbReference>
<dbReference type="InterPro" id="IPR003789">
    <property type="entry name" value="Asn/Gln_tRNA_amidoTrase-B-like"/>
</dbReference>
<keyword evidence="13" id="KW-0808">Transferase</keyword>
<dbReference type="RefSeq" id="WP_058506653.1">
    <property type="nucleotide sequence ID" value="NZ_CAAAIK010000002.1"/>
</dbReference>
<accession>A0A0W0Y534</accession>
<evidence type="ECO:0000313" key="14">
    <source>
        <dbReference type="Proteomes" id="UP000054618"/>
    </source>
</evidence>
<dbReference type="PANTHER" id="PTHR11659:SF0">
    <property type="entry name" value="GLUTAMYL-TRNA(GLN) AMIDOTRANSFERASE SUBUNIT B, MITOCHONDRIAL"/>
    <property type="match status" value="1"/>
</dbReference>
<keyword evidence="5 11" id="KW-0547">Nucleotide-binding</keyword>
<evidence type="ECO:0000259" key="12">
    <source>
        <dbReference type="SMART" id="SM00845"/>
    </source>
</evidence>
<evidence type="ECO:0000256" key="2">
    <source>
        <dbReference type="ARBA" id="ARBA00011123"/>
    </source>
</evidence>
<proteinExistence type="inferred from homology"/>
<dbReference type="EC" id="6.3.5.-" evidence="11"/>
<keyword evidence="6 11" id="KW-0067">ATP-binding</keyword>
<dbReference type="FunFam" id="1.10.10.410:FF:000001">
    <property type="entry name" value="Aspartyl/glutamyl-tRNA(Asn/Gln) amidotransferase subunit B"/>
    <property type="match status" value="1"/>
</dbReference>
<dbReference type="Pfam" id="PF02637">
    <property type="entry name" value="GatB_Yqey"/>
    <property type="match status" value="1"/>
</dbReference>
<evidence type="ECO:0000256" key="6">
    <source>
        <dbReference type="ARBA" id="ARBA00022840"/>
    </source>
</evidence>
<dbReference type="Proteomes" id="UP000054618">
    <property type="component" value="Unassembled WGS sequence"/>
</dbReference>